<reference evidence="1 2" key="1">
    <citation type="submission" date="2019-08" db="EMBL/GenBank/DDBJ databases">
        <title>Bioinformatics analysis of the strain L3 and L5.</title>
        <authorList>
            <person name="Li X."/>
        </authorList>
    </citation>
    <scope>NUCLEOTIDE SEQUENCE [LARGE SCALE GENOMIC DNA]</scope>
    <source>
        <strain evidence="1 2">L3</strain>
    </source>
</reference>
<name>A0A640WD00_9GAMM</name>
<keyword evidence="2" id="KW-1185">Reference proteome</keyword>
<accession>A0A640WD00</accession>
<protein>
    <submittedName>
        <fullName evidence="1">Flagellar protein FlhE</fullName>
    </submittedName>
</protein>
<organism evidence="1 2">
    <name type="scientific">Salinicola corii</name>
    <dbReference type="NCBI Taxonomy" id="2606937"/>
    <lineage>
        <taxon>Bacteria</taxon>
        <taxon>Pseudomonadati</taxon>
        <taxon>Pseudomonadota</taxon>
        <taxon>Gammaproteobacteria</taxon>
        <taxon>Oceanospirillales</taxon>
        <taxon>Halomonadaceae</taxon>
        <taxon>Salinicola</taxon>
    </lineage>
</organism>
<sequence length="141" mass="15706">MSLRRSLPLWRVVLSTIVAWPFALAWAAQGTWVTPLPSQTVVASERPLVGVAIQPPPSIAGAEIVRVRWTFRTDVPAPTLKAWLCQDEFCLPLARPRGETLQFSGRSAAGRFRLRFQWPAAGHDTDRAMISGGQLIIDYRQ</sequence>
<dbReference type="InterPro" id="IPR009420">
    <property type="entry name" value="FlhE"/>
</dbReference>
<gene>
    <name evidence="1" type="ORF">F0A16_12485</name>
</gene>
<comment type="caution">
    <text evidence="1">The sequence shown here is derived from an EMBL/GenBank/DDBJ whole genome shotgun (WGS) entry which is preliminary data.</text>
</comment>
<keyword evidence="1" id="KW-0282">Flagellum</keyword>
<evidence type="ECO:0000313" key="1">
    <source>
        <dbReference type="EMBL" id="KAA0017878.1"/>
    </source>
</evidence>
<keyword evidence="1" id="KW-0966">Cell projection</keyword>
<dbReference type="AlphaFoldDB" id="A0A640WD00"/>
<keyword evidence="1" id="KW-0969">Cilium</keyword>
<dbReference type="Pfam" id="PF06366">
    <property type="entry name" value="FlhE"/>
    <property type="match status" value="1"/>
</dbReference>
<dbReference type="Proteomes" id="UP000466024">
    <property type="component" value="Unassembled WGS sequence"/>
</dbReference>
<dbReference type="EMBL" id="VTPX01000006">
    <property type="protein sequence ID" value="KAA0017878.1"/>
    <property type="molecule type" value="Genomic_DNA"/>
</dbReference>
<evidence type="ECO:0000313" key="2">
    <source>
        <dbReference type="Proteomes" id="UP000466024"/>
    </source>
</evidence>
<proteinExistence type="predicted"/>